<dbReference type="GeneID" id="120103937"/>
<reference evidence="2" key="1">
    <citation type="journal article" date="2019" name="Nat. Commun.">
        <title>Genome-wide association mapping of date palm fruit traits.</title>
        <authorList>
            <person name="Hazzouri K.M."/>
            <person name="Gros-Balthazard M."/>
            <person name="Flowers J.M."/>
            <person name="Copetti D."/>
            <person name="Lemansour A."/>
            <person name="Lebrun M."/>
            <person name="Masmoudi K."/>
            <person name="Ferrand S."/>
            <person name="Dhar M.I."/>
            <person name="Fresquez Z.A."/>
            <person name="Rosas U."/>
            <person name="Zhang J."/>
            <person name="Talag J."/>
            <person name="Lee S."/>
            <person name="Kudrna D."/>
            <person name="Powell R.F."/>
            <person name="Leitch I.J."/>
            <person name="Krueger R.R."/>
            <person name="Wing R.A."/>
            <person name="Amiri K.M.A."/>
            <person name="Purugganan M.D."/>
        </authorList>
    </citation>
    <scope>NUCLEOTIDE SEQUENCE [LARGE SCALE GENOMIC DNA]</scope>
    <source>
        <strain evidence="2">cv. Khalas</strain>
    </source>
</reference>
<dbReference type="Gene3D" id="1.20.1280.50">
    <property type="match status" value="1"/>
</dbReference>
<dbReference type="RefSeq" id="XP_038971806.1">
    <property type="nucleotide sequence ID" value="XM_039115878.1"/>
</dbReference>
<gene>
    <name evidence="3" type="primary">LOC120103937</name>
</gene>
<evidence type="ECO:0000259" key="1">
    <source>
        <dbReference type="SMART" id="SM00256"/>
    </source>
</evidence>
<evidence type="ECO:0000313" key="3">
    <source>
        <dbReference type="RefSeq" id="XP_038971806.1"/>
    </source>
</evidence>
<proteinExistence type="predicted"/>
<dbReference type="InterPro" id="IPR005174">
    <property type="entry name" value="KIB1-4_b-propeller"/>
</dbReference>
<dbReference type="InterPro" id="IPR001810">
    <property type="entry name" value="F-box_dom"/>
</dbReference>
<dbReference type="InterPro" id="IPR050942">
    <property type="entry name" value="F-box_BR-signaling"/>
</dbReference>
<dbReference type="AlphaFoldDB" id="A0A8B8ZCI9"/>
<dbReference type="SUPFAM" id="SSF81383">
    <property type="entry name" value="F-box domain"/>
    <property type="match status" value="1"/>
</dbReference>
<dbReference type="InterPro" id="IPR036047">
    <property type="entry name" value="F-box-like_dom_sf"/>
</dbReference>
<dbReference type="Pfam" id="PF03478">
    <property type="entry name" value="Beta-prop_KIB1-4"/>
    <property type="match status" value="1"/>
</dbReference>
<dbReference type="Proteomes" id="UP000228380">
    <property type="component" value="Chromosome 2"/>
</dbReference>
<dbReference type="PANTHER" id="PTHR44259:SF114">
    <property type="entry name" value="OS06G0707300 PROTEIN"/>
    <property type="match status" value="1"/>
</dbReference>
<keyword evidence="2" id="KW-1185">Reference proteome</keyword>
<feature type="domain" description="F-box" evidence="1">
    <location>
        <begin position="18"/>
        <end position="59"/>
    </location>
</feature>
<evidence type="ECO:0000313" key="2">
    <source>
        <dbReference type="Proteomes" id="UP000228380"/>
    </source>
</evidence>
<dbReference type="Pfam" id="PF00646">
    <property type="entry name" value="F-box"/>
    <property type="match status" value="1"/>
</dbReference>
<dbReference type="PANTHER" id="PTHR44259">
    <property type="entry name" value="OS07G0183000 PROTEIN-RELATED"/>
    <property type="match status" value="1"/>
</dbReference>
<dbReference type="SMART" id="SM00256">
    <property type="entry name" value="FBOX"/>
    <property type="match status" value="1"/>
</dbReference>
<dbReference type="OrthoDB" id="1337467at2759"/>
<organism evidence="2 3">
    <name type="scientific">Phoenix dactylifera</name>
    <name type="common">Date palm</name>
    <dbReference type="NCBI Taxonomy" id="42345"/>
    <lineage>
        <taxon>Eukaryota</taxon>
        <taxon>Viridiplantae</taxon>
        <taxon>Streptophyta</taxon>
        <taxon>Embryophyta</taxon>
        <taxon>Tracheophyta</taxon>
        <taxon>Spermatophyta</taxon>
        <taxon>Magnoliopsida</taxon>
        <taxon>Liliopsida</taxon>
        <taxon>Arecaceae</taxon>
        <taxon>Coryphoideae</taxon>
        <taxon>Phoeniceae</taxon>
        <taxon>Phoenix</taxon>
    </lineage>
</organism>
<dbReference type="KEGG" id="pda:120103937"/>
<name>A0A8B8ZCI9_PHODC</name>
<protein>
    <submittedName>
        <fullName evidence="3">Probable F-box protein At1g44080</fullName>
    </submittedName>
</protein>
<sequence>MASNEEGRMSVSRWSELLPDELLDLIVKKLTRASDYLRFRCVCKSWRSVAKPTNLSPHLPLLMLRYHPSTDRRSVLSVSARQIRTLSIPELVNKVILAASRGWLLLLDVAPADGRLFLLNPLTGSEIQLPPTDGFIHQPGCEFSPVHRNFLRTSPGIDSTLDLLQYSRIFPWRAFLLSSPNKDCMVVNLVIAECYRYHGHVAFCKLGDESWTLSNTGLFGSPLYMAHHEGSPYMTDLDDNTLVCEFAPPLGPLSIDLPDIDIVDLTICFSSQHFHSRYCLLVIV</sequence>
<accession>A0A8B8ZCI9</accession>
<reference evidence="3" key="2">
    <citation type="submission" date="2025-08" db="UniProtKB">
        <authorList>
            <consortium name="RefSeq"/>
        </authorList>
    </citation>
    <scope>IDENTIFICATION</scope>
    <source>
        <tissue evidence="3">Young leaves</tissue>
    </source>
</reference>